<dbReference type="SUPFAM" id="SSF49899">
    <property type="entry name" value="Concanavalin A-like lectins/glucanases"/>
    <property type="match status" value="1"/>
</dbReference>
<keyword evidence="1" id="KW-0812">Transmembrane</keyword>
<sequence>MSAQLPSFVPDLSRATIPLDDLRRQAEKYQQETAKAASAAASAAADMARKAANAAWWWVQPFTWVIVFVVVAVGLLFLIDWLFYIVRGYDFLGIKAWNPTDIIPSSNILYIDSGSTSYVDTSGNNIIENSTLVNTLNNMIVDQTTIPSFTVGYAILGGTRAPTTQGTLTIGYYQGNSMLKTYTAVDGTITPSLPQQISTKATAPPSTSPFSNLFSFMGNSDLAPSYHNATSSATIPASKAPLSNEKDGGYGMQWWMFIQDWNYGYGKSKSIVKRPDTTNSAVQNPSISLHPTDNSLQVSVSIFPSSEGGSSKITPAPAGHSGSSDDVFTCEVPNIPLQTWFSVSVTVFGRNLDIYIDGKLVKSCFLSGVPKPTIGDIQLTPDGGFSGRICNFYHYPRMLTPADAFTFYSAGTSCRHKTQPSSAAQATGYSVKFGVYDTLGKNIQEYTF</sequence>
<dbReference type="EMBL" id="MN740748">
    <property type="protein sequence ID" value="QHU09954.1"/>
    <property type="molecule type" value="Genomic_DNA"/>
</dbReference>
<evidence type="ECO:0000313" key="2">
    <source>
        <dbReference type="EMBL" id="QHU09954.1"/>
    </source>
</evidence>
<keyword evidence="1" id="KW-0472">Membrane</keyword>
<keyword evidence="1" id="KW-1133">Transmembrane helix</keyword>
<dbReference type="AlphaFoldDB" id="A0A6C0K1L5"/>
<organism evidence="2">
    <name type="scientific">viral metagenome</name>
    <dbReference type="NCBI Taxonomy" id="1070528"/>
    <lineage>
        <taxon>unclassified sequences</taxon>
        <taxon>metagenomes</taxon>
        <taxon>organismal metagenomes</taxon>
    </lineage>
</organism>
<dbReference type="Gene3D" id="2.60.120.200">
    <property type="match status" value="1"/>
</dbReference>
<accession>A0A6C0K1L5</accession>
<proteinExistence type="predicted"/>
<reference evidence="2" key="1">
    <citation type="journal article" date="2020" name="Nature">
        <title>Giant virus diversity and host interactions through global metagenomics.</title>
        <authorList>
            <person name="Schulz F."/>
            <person name="Roux S."/>
            <person name="Paez-Espino D."/>
            <person name="Jungbluth S."/>
            <person name="Walsh D.A."/>
            <person name="Denef V.J."/>
            <person name="McMahon K.D."/>
            <person name="Konstantinidis K.T."/>
            <person name="Eloe-Fadrosh E.A."/>
            <person name="Kyrpides N.C."/>
            <person name="Woyke T."/>
        </authorList>
    </citation>
    <scope>NUCLEOTIDE SEQUENCE</scope>
    <source>
        <strain evidence="2">GVMAG-S-1101164-164</strain>
    </source>
</reference>
<feature type="transmembrane region" description="Helical" evidence="1">
    <location>
        <begin position="62"/>
        <end position="86"/>
    </location>
</feature>
<protein>
    <submittedName>
        <fullName evidence="2">Uncharacterized protein</fullName>
    </submittedName>
</protein>
<name>A0A6C0K1L5_9ZZZZ</name>
<evidence type="ECO:0000256" key="1">
    <source>
        <dbReference type="SAM" id="Phobius"/>
    </source>
</evidence>
<dbReference type="InterPro" id="IPR013320">
    <property type="entry name" value="ConA-like_dom_sf"/>
</dbReference>